<organism evidence="1 2">
    <name type="scientific">Planotetraspora phitsanulokensis</name>
    <dbReference type="NCBI Taxonomy" id="575192"/>
    <lineage>
        <taxon>Bacteria</taxon>
        <taxon>Bacillati</taxon>
        <taxon>Actinomycetota</taxon>
        <taxon>Actinomycetes</taxon>
        <taxon>Streptosporangiales</taxon>
        <taxon>Streptosporangiaceae</taxon>
        <taxon>Planotetraspora</taxon>
    </lineage>
</organism>
<proteinExistence type="predicted"/>
<gene>
    <name evidence="1" type="ORF">Pph01_68840</name>
</gene>
<evidence type="ECO:0000313" key="1">
    <source>
        <dbReference type="EMBL" id="GII41881.1"/>
    </source>
</evidence>
<dbReference type="EMBL" id="BOOP01000037">
    <property type="protein sequence ID" value="GII41881.1"/>
    <property type="molecule type" value="Genomic_DNA"/>
</dbReference>
<name>A0A8J3UEM0_9ACTN</name>
<dbReference type="AlphaFoldDB" id="A0A8J3UEM0"/>
<dbReference type="Proteomes" id="UP000622547">
    <property type="component" value="Unassembled WGS sequence"/>
</dbReference>
<accession>A0A8J3UEM0</accession>
<reference evidence="1 2" key="1">
    <citation type="submission" date="2021-01" db="EMBL/GenBank/DDBJ databases">
        <title>Whole genome shotgun sequence of Planotetraspora phitsanulokensis NBRC 104273.</title>
        <authorList>
            <person name="Komaki H."/>
            <person name="Tamura T."/>
        </authorList>
    </citation>
    <scope>NUCLEOTIDE SEQUENCE [LARGE SCALE GENOMIC DNA]</scope>
    <source>
        <strain evidence="1 2">NBRC 104273</strain>
    </source>
</reference>
<keyword evidence="2" id="KW-1185">Reference proteome</keyword>
<comment type="caution">
    <text evidence="1">The sequence shown here is derived from an EMBL/GenBank/DDBJ whole genome shotgun (WGS) entry which is preliminary data.</text>
</comment>
<evidence type="ECO:0000313" key="2">
    <source>
        <dbReference type="Proteomes" id="UP000622547"/>
    </source>
</evidence>
<protein>
    <submittedName>
        <fullName evidence="1">Uncharacterized protein</fullName>
    </submittedName>
</protein>
<sequence>MPHSAYKRSCIVSGVLSPTSLLIARLMCHADHSLASTTMPGREDQFGGRRPSERQRLYKGTGVVSLRNAPYPILIVTMSDPVQGDG</sequence>